<proteinExistence type="predicted"/>
<dbReference type="Proteomes" id="UP001486565">
    <property type="component" value="Chromosome"/>
</dbReference>
<dbReference type="Gene3D" id="3.90.1150.200">
    <property type="match status" value="1"/>
</dbReference>
<evidence type="ECO:0000259" key="1">
    <source>
        <dbReference type="Pfam" id="PF08818"/>
    </source>
</evidence>
<accession>A0ABZ2Y2L5</accession>
<evidence type="ECO:0000313" key="3">
    <source>
        <dbReference type="Proteomes" id="UP001486565"/>
    </source>
</evidence>
<dbReference type="Pfam" id="PF08818">
    <property type="entry name" value="DUF1801"/>
    <property type="match status" value="1"/>
</dbReference>
<sequence>MSQSKLNREVTAFLDSLKHPLRDEIECLRKIILSTDYELTEGIKWNAPNYSINGEDRITIRIHPEKQLQVIFHRGAKVKEPLEERLLSKNYDILIWKENDRAIASFKSLNEIQENSQMIKEIVGKWIEATT</sequence>
<protein>
    <submittedName>
        <fullName evidence="2">DUF1801 domain-containing protein</fullName>
    </submittedName>
</protein>
<dbReference type="EMBL" id="CP121687">
    <property type="protein sequence ID" value="WZL69580.1"/>
    <property type="molecule type" value="Genomic_DNA"/>
</dbReference>
<dbReference type="RefSeq" id="WP_341876565.1">
    <property type="nucleotide sequence ID" value="NZ_CP121687.1"/>
</dbReference>
<gene>
    <name evidence="2" type="ORF">QBE51_12450</name>
</gene>
<dbReference type="InterPro" id="IPR014922">
    <property type="entry name" value="YdhG-like"/>
</dbReference>
<feature type="domain" description="YdhG-like" evidence="1">
    <location>
        <begin position="22"/>
        <end position="127"/>
    </location>
</feature>
<dbReference type="SUPFAM" id="SSF159888">
    <property type="entry name" value="YdhG-like"/>
    <property type="match status" value="1"/>
</dbReference>
<keyword evidence="3" id="KW-1185">Reference proteome</keyword>
<evidence type="ECO:0000313" key="2">
    <source>
        <dbReference type="EMBL" id="WZL69580.1"/>
    </source>
</evidence>
<organism evidence="2 3">
    <name type="scientific">Defluviitalea saccharophila</name>
    <dbReference type="NCBI Taxonomy" id="879970"/>
    <lineage>
        <taxon>Bacteria</taxon>
        <taxon>Bacillati</taxon>
        <taxon>Bacillota</taxon>
        <taxon>Clostridia</taxon>
        <taxon>Lachnospirales</taxon>
        <taxon>Defluviitaleaceae</taxon>
        <taxon>Defluviitalea</taxon>
    </lineage>
</organism>
<name>A0ABZ2Y2L5_9FIRM</name>
<reference evidence="2 3" key="1">
    <citation type="submission" date="2023-03" db="EMBL/GenBank/DDBJ databases">
        <title>Novel Species.</title>
        <authorList>
            <person name="Ma S."/>
        </authorList>
    </citation>
    <scope>NUCLEOTIDE SEQUENCE [LARGE SCALE GENOMIC DNA]</scope>
    <source>
        <strain evidence="2 3">LIND6LT2</strain>
    </source>
</reference>